<dbReference type="PANTHER" id="PTHR10566:SF53">
    <property type="entry name" value="PROTEIN ACTIVITY OF BC1 COMPLEX KINASE 1, CHLOROPLASTIC"/>
    <property type="match status" value="1"/>
</dbReference>
<name>A0A438EY18_VITVI</name>
<protein>
    <submittedName>
        <fullName evidence="3">Protein activity of BC1 complex kinase 1, chloroplastic</fullName>
    </submittedName>
</protein>
<dbReference type="PANTHER" id="PTHR10566">
    <property type="entry name" value="CHAPERONE-ACTIVITY OF BC1 COMPLEX CABC1 -RELATED"/>
    <property type="match status" value="1"/>
</dbReference>
<feature type="domain" description="ABC1 atypical kinase-like" evidence="2">
    <location>
        <begin position="24"/>
        <end position="129"/>
    </location>
</feature>
<dbReference type="InterPro" id="IPR050154">
    <property type="entry name" value="UbiB_kinase"/>
</dbReference>
<proteinExistence type="inferred from homology"/>
<dbReference type="CDD" id="cd05121">
    <property type="entry name" value="ABC1_ADCK3-like"/>
    <property type="match status" value="1"/>
</dbReference>
<dbReference type="InterPro" id="IPR011009">
    <property type="entry name" value="Kinase-like_dom_sf"/>
</dbReference>
<keyword evidence="3" id="KW-0808">Transferase</keyword>
<dbReference type="GO" id="GO:0016301">
    <property type="term" value="F:kinase activity"/>
    <property type="evidence" value="ECO:0007669"/>
    <property type="project" value="UniProtKB-KW"/>
</dbReference>
<evidence type="ECO:0000259" key="2">
    <source>
        <dbReference type="Pfam" id="PF03109"/>
    </source>
</evidence>
<dbReference type="Pfam" id="PF03109">
    <property type="entry name" value="ABC1"/>
    <property type="match status" value="2"/>
</dbReference>
<dbReference type="EMBL" id="QGNW01001169">
    <property type="protein sequence ID" value="RVW52302.1"/>
    <property type="molecule type" value="Genomic_DNA"/>
</dbReference>
<organism evidence="3 4">
    <name type="scientific">Vitis vinifera</name>
    <name type="common">Grape</name>
    <dbReference type="NCBI Taxonomy" id="29760"/>
    <lineage>
        <taxon>Eukaryota</taxon>
        <taxon>Viridiplantae</taxon>
        <taxon>Streptophyta</taxon>
        <taxon>Embryophyta</taxon>
        <taxon>Tracheophyta</taxon>
        <taxon>Spermatophyta</taxon>
        <taxon>Magnoliopsida</taxon>
        <taxon>eudicotyledons</taxon>
        <taxon>Gunneridae</taxon>
        <taxon>Pentapetalae</taxon>
        <taxon>rosids</taxon>
        <taxon>Vitales</taxon>
        <taxon>Vitaceae</taxon>
        <taxon>Viteae</taxon>
        <taxon>Vitis</taxon>
    </lineage>
</organism>
<dbReference type="Proteomes" id="UP000288805">
    <property type="component" value="Unassembled WGS sequence"/>
</dbReference>
<accession>A0A438EY18</accession>
<sequence>MLLFVLQPPFSINSKGIGGEKEQVQRPRIEPIIYRDLFLFRTLASFLNGISLQKLGCNAELIVDEFGEKLLEELDYTLEARNLEDFLENFKNDPTVKIPRVYKKLSGSRVLVMEWIDGIRCTDPQAIKEADPHPGNIFAMRDGRIAYVDFGNVAVLSQQNKQILIDAVVHAVNEDYVEMANDFTRLGFLASGTDVAPIIPALEAIWQNSSGKGLSDFNFRSVTGAFHILLLFMFYFMLRVKTCAVHAAGKFNQLVYQYPIRIPERFSLVIRSLLTQEGICFTLKPDFKFLEVAYPYVAKRLLTDPNPALRERLIQVLFKDGVFQWKRLENLIVLAKENVAKMSSNPALKVKHTKSSRDLQVERKLDLTDTIKDGARLFLIDEGIRRQLLLALTEDSKLHIQELVDVYRLVEGDIDIPSVALEVARDLPAVARDVMLSWSASVLSDR</sequence>
<comment type="similarity">
    <text evidence="1">Belongs to the protein kinase superfamily. ADCK protein kinase family.</text>
</comment>
<gene>
    <name evidence="3" type="primary">ABC1K1_1</name>
    <name evidence="3" type="ORF">CK203_093398</name>
</gene>
<dbReference type="AlphaFoldDB" id="A0A438EY18"/>
<comment type="caution">
    <text evidence="3">The sequence shown here is derived from an EMBL/GenBank/DDBJ whole genome shotgun (WGS) entry which is preliminary data.</text>
</comment>
<feature type="domain" description="ABC1 atypical kinase-like" evidence="2">
    <location>
        <begin position="130"/>
        <end position="181"/>
    </location>
</feature>
<keyword evidence="3" id="KW-0418">Kinase</keyword>
<dbReference type="InterPro" id="IPR004147">
    <property type="entry name" value="ABC1_dom"/>
</dbReference>
<reference evidence="3 4" key="1">
    <citation type="journal article" date="2018" name="PLoS Genet.">
        <title>Population sequencing reveals clonal diversity and ancestral inbreeding in the grapevine cultivar Chardonnay.</title>
        <authorList>
            <person name="Roach M.J."/>
            <person name="Johnson D.L."/>
            <person name="Bohlmann J."/>
            <person name="van Vuuren H.J."/>
            <person name="Jones S.J."/>
            <person name="Pretorius I.S."/>
            <person name="Schmidt S.A."/>
            <person name="Borneman A.R."/>
        </authorList>
    </citation>
    <scope>NUCLEOTIDE SEQUENCE [LARGE SCALE GENOMIC DNA]</scope>
    <source>
        <strain evidence="4">cv. Chardonnay</strain>
        <tissue evidence="3">Leaf</tissue>
    </source>
</reference>
<evidence type="ECO:0000256" key="1">
    <source>
        <dbReference type="ARBA" id="ARBA00009670"/>
    </source>
</evidence>
<evidence type="ECO:0000313" key="3">
    <source>
        <dbReference type="EMBL" id="RVW52302.1"/>
    </source>
</evidence>
<dbReference type="SUPFAM" id="SSF56112">
    <property type="entry name" value="Protein kinase-like (PK-like)"/>
    <property type="match status" value="1"/>
</dbReference>
<evidence type="ECO:0000313" key="4">
    <source>
        <dbReference type="Proteomes" id="UP000288805"/>
    </source>
</evidence>